<evidence type="ECO:0000313" key="1">
    <source>
        <dbReference type="EMBL" id="SDK41233.1"/>
    </source>
</evidence>
<evidence type="ECO:0000313" key="2">
    <source>
        <dbReference type="Proteomes" id="UP000198803"/>
    </source>
</evidence>
<sequence>MEQIGYSVMDAGGNELIAFGETKGQLRSPPEVLVLPNLDQVLCATVGDTYGDYRFVERWMSDDPPSPWHAEVSRTSAFDGTKVVVTVAYEDTPSIVPQNVTPRQARLALLGAGLLGQVEAAVEAAGGATKITWDYASVFTRTDPLILAIGLGLSLTEAQIDELFRVASSL</sequence>
<evidence type="ECO:0008006" key="3">
    <source>
        <dbReference type="Google" id="ProtNLM"/>
    </source>
</evidence>
<keyword evidence="2" id="KW-1185">Reference proteome</keyword>
<organism evidence="1 2">
    <name type="scientific">Bradyrhizobium ottawaense</name>
    <dbReference type="NCBI Taxonomy" id="931866"/>
    <lineage>
        <taxon>Bacteria</taxon>
        <taxon>Pseudomonadati</taxon>
        <taxon>Pseudomonadota</taxon>
        <taxon>Alphaproteobacteria</taxon>
        <taxon>Hyphomicrobiales</taxon>
        <taxon>Nitrobacteraceae</taxon>
        <taxon>Bradyrhizobium</taxon>
    </lineage>
</organism>
<proteinExistence type="predicted"/>
<protein>
    <recommendedName>
        <fullName evidence="3">DUF4279 domain-containing protein</fullName>
    </recommendedName>
</protein>
<name>A0ABY0QH62_9BRAD</name>
<dbReference type="EMBL" id="LT629693">
    <property type="protein sequence ID" value="SDK41233.1"/>
    <property type="molecule type" value="Genomic_DNA"/>
</dbReference>
<dbReference type="Proteomes" id="UP000198803">
    <property type="component" value="Chromosome I"/>
</dbReference>
<gene>
    <name evidence="1" type="ORF">SAMN05444163_8051</name>
</gene>
<accession>A0ABY0QH62</accession>
<reference evidence="1 2" key="1">
    <citation type="submission" date="2016-10" db="EMBL/GenBank/DDBJ databases">
        <authorList>
            <person name="Varghese N."/>
            <person name="Submissions S."/>
        </authorList>
    </citation>
    <scope>NUCLEOTIDE SEQUENCE [LARGE SCALE GENOMIC DNA]</scope>
    <source>
        <strain evidence="1 2">GAS524</strain>
    </source>
</reference>